<dbReference type="AlphaFoldDB" id="A0A7G9B2K3"/>
<proteinExistence type="inferred from homology"/>
<dbReference type="KEGG" id="ohi:H8790_09935"/>
<dbReference type="GO" id="GO:0008720">
    <property type="term" value="F:D-lactate dehydrogenase (NAD+) activity"/>
    <property type="evidence" value="ECO:0007669"/>
    <property type="project" value="TreeGrafter"/>
</dbReference>
<dbReference type="InterPro" id="IPR006139">
    <property type="entry name" value="D-isomer_2_OHA_DH_cat_dom"/>
</dbReference>
<dbReference type="PROSITE" id="PS00671">
    <property type="entry name" value="D_2_HYDROXYACID_DH_3"/>
    <property type="match status" value="1"/>
</dbReference>
<dbReference type="Gene3D" id="3.40.50.720">
    <property type="entry name" value="NAD(P)-binding Rossmann-like Domain"/>
    <property type="match status" value="2"/>
</dbReference>
<dbReference type="Pfam" id="PF02826">
    <property type="entry name" value="2-Hacid_dh_C"/>
    <property type="match status" value="1"/>
</dbReference>
<comment type="similarity">
    <text evidence="1 4">Belongs to the D-isomer specific 2-hydroxyacid dehydrogenase family.</text>
</comment>
<keyword evidence="2 4" id="KW-0560">Oxidoreductase</keyword>
<reference evidence="7 8" key="1">
    <citation type="submission" date="2020-08" db="EMBL/GenBank/DDBJ databases">
        <authorList>
            <person name="Liu C."/>
            <person name="Sun Q."/>
        </authorList>
    </citation>
    <scope>NUCLEOTIDE SEQUENCE [LARGE SCALE GENOMIC DNA]</scope>
    <source>
        <strain evidence="7 8">NSJ-62</strain>
    </source>
</reference>
<evidence type="ECO:0000256" key="3">
    <source>
        <dbReference type="ARBA" id="ARBA00023027"/>
    </source>
</evidence>
<accession>A0A7G9B2K3</accession>
<dbReference type="Proteomes" id="UP000515960">
    <property type="component" value="Chromosome"/>
</dbReference>
<dbReference type="GO" id="GO:0051287">
    <property type="term" value="F:NAD binding"/>
    <property type="evidence" value="ECO:0007669"/>
    <property type="project" value="InterPro"/>
</dbReference>
<keyword evidence="3" id="KW-0520">NAD</keyword>
<dbReference type="InterPro" id="IPR029752">
    <property type="entry name" value="D-isomer_DH_CS1"/>
</dbReference>
<evidence type="ECO:0000256" key="2">
    <source>
        <dbReference type="ARBA" id="ARBA00023002"/>
    </source>
</evidence>
<gene>
    <name evidence="7" type="ORF">H8790_09935</name>
</gene>
<dbReference type="InterPro" id="IPR036291">
    <property type="entry name" value="NAD(P)-bd_dom_sf"/>
</dbReference>
<keyword evidence="8" id="KW-1185">Reference proteome</keyword>
<dbReference type="CDD" id="cd12185">
    <property type="entry name" value="HGDH_LDH_like"/>
    <property type="match status" value="1"/>
</dbReference>
<dbReference type="InterPro" id="IPR006140">
    <property type="entry name" value="D-isomer_DH_NAD-bd"/>
</dbReference>
<dbReference type="EMBL" id="CP060490">
    <property type="protein sequence ID" value="QNL43784.1"/>
    <property type="molecule type" value="Genomic_DNA"/>
</dbReference>
<dbReference type="PROSITE" id="PS00065">
    <property type="entry name" value="D_2_HYDROXYACID_DH_1"/>
    <property type="match status" value="1"/>
</dbReference>
<evidence type="ECO:0000313" key="8">
    <source>
        <dbReference type="Proteomes" id="UP000515960"/>
    </source>
</evidence>
<feature type="domain" description="D-isomer specific 2-hydroxyacid dehydrogenase NAD-binding" evidence="6">
    <location>
        <begin position="109"/>
        <end position="293"/>
    </location>
</feature>
<evidence type="ECO:0000259" key="5">
    <source>
        <dbReference type="Pfam" id="PF00389"/>
    </source>
</evidence>
<evidence type="ECO:0000256" key="1">
    <source>
        <dbReference type="ARBA" id="ARBA00005854"/>
    </source>
</evidence>
<dbReference type="InterPro" id="IPR029753">
    <property type="entry name" value="D-isomer_DH_CS"/>
</dbReference>
<feature type="domain" description="D-isomer specific 2-hydroxyacid dehydrogenase catalytic" evidence="5">
    <location>
        <begin position="23"/>
        <end position="312"/>
    </location>
</feature>
<protein>
    <submittedName>
        <fullName evidence="7">Lactate dehydrogenase</fullName>
    </submittedName>
</protein>
<sequence>MKLFAYGCREFDEEAFFLKHAKELNVELGISREPVSMETAELARGYDYISILTSPVPAELVDRFREMGVRMISTRTIGYDHIDYHHAKEVGMKVSNVSYTPECVADYTVMLMLMSIRKMKRIMQRASINDFTLQGINGGLLPERTVGVIGTGRIGRAVIRDLKGFGCKVYAYDLYKSDQVDVEYLPLEELFARCDLITLHMPLTDENFHMIDRKAIEKMPDGVILVNTARGGLIDSDAMIEGLESGKIGACGLDVVEDEFQMYYFDRRSDVVGNRRLSILRDMPNVVVTPHMAFYTDRSVSDMVHNSILSCLYDDQGEKNPWQVV</sequence>
<dbReference type="SUPFAM" id="SSF52283">
    <property type="entry name" value="Formate/glycerate dehydrogenase catalytic domain-like"/>
    <property type="match status" value="1"/>
</dbReference>
<dbReference type="Pfam" id="PF00389">
    <property type="entry name" value="2-Hacid_dh"/>
    <property type="match status" value="1"/>
</dbReference>
<organism evidence="7 8">
    <name type="scientific">Oscillibacter hominis</name>
    <dbReference type="NCBI Taxonomy" id="2763056"/>
    <lineage>
        <taxon>Bacteria</taxon>
        <taxon>Bacillati</taxon>
        <taxon>Bacillota</taxon>
        <taxon>Clostridia</taxon>
        <taxon>Eubacteriales</taxon>
        <taxon>Oscillospiraceae</taxon>
        <taxon>Oscillibacter</taxon>
    </lineage>
</organism>
<evidence type="ECO:0000256" key="4">
    <source>
        <dbReference type="RuleBase" id="RU003719"/>
    </source>
</evidence>
<evidence type="ECO:0000259" key="6">
    <source>
        <dbReference type="Pfam" id="PF02826"/>
    </source>
</evidence>
<name>A0A7G9B2K3_9FIRM</name>
<dbReference type="PANTHER" id="PTHR43026:SF1">
    <property type="entry name" value="2-HYDROXYACID DEHYDROGENASE HOMOLOG 1-RELATED"/>
    <property type="match status" value="1"/>
</dbReference>
<dbReference type="SUPFAM" id="SSF51735">
    <property type="entry name" value="NAD(P)-binding Rossmann-fold domains"/>
    <property type="match status" value="1"/>
</dbReference>
<dbReference type="PANTHER" id="PTHR43026">
    <property type="entry name" value="2-HYDROXYACID DEHYDROGENASE HOMOLOG 1-RELATED"/>
    <property type="match status" value="1"/>
</dbReference>
<dbReference type="RefSeq" id="WP_187332375.1">
    <property type="nucleotide sequence ID" value="NZ_CP060490.1"/>
</dbReference>
<dbReference type="InterPro" id="IPR058205">
    <property type="entry name" value="D-LDH-like"/>
</dbReference>
<evidence type="ECO:0000313" key="7">
    <source>
        <dbReference type="EMBL" id="QNL43784.1"/>
    </source>
</evidence>